<protein>
    <recommendedName>
        <fullName evidence="4 6">Signal peptidase I</fullName>
        <ecNumber evidence="4 6">3.4.21.89</ecNumber>
    </recommendedName>
</protein>
<keyword evidence="5 6" id="KW-0378">Hydrolase</keyword>
<evidence type="ECO:0000313" key="9">
    <source>
        <dbReference type="EMBL" id="MDQ0480496.1"/>
    </source>
</evidence>
<evidence type="ECO:0000259" key="8">
    <source>
        <dbReference type="Pfam" id="PF10502"/>
    </source>
</evidence>
<feature type="region of interest" description="Disordered" evidence="7">
    <location>
        <begin position="1"/>
        <end position="20"/>
    </location>
</feature>
<comment type="similarity">
    <text evidence="3 6">Belongs to the peptidase S26 family.</text>
</comment>
<organism evidence="9 10">
    <name type="scientific">Hathewaya limosa</name>
    <name type="common">Clostridium limosum</name>
    <dbReference type="NCBI Taxonomy" id="1536"/>
    <lineage>
        <taxon>Bacteria</taxon>
        <taxon>Bacillati</taxon>
        <taxon>Bacillota</taxon>
        <taxon>Clostridia</taxon>
        <taxon>Eubacteriales</taxon>
        <taxon>Clostridiaceae</taxon>
        <taxon>Hathewaya</taxon>
    </lineage>
</organism>
<feature type="compositionally biased region" description="Low complexity" evidence="7">
    <location>
        <begin position="1"/>
        <end position="14"/>
    </location>
</feature>
<gene>
    <name evidence="9" type="ORF">QOZ93_002244</name>
</gene>
<evidence type="ECO:0000256" key="5">
    <source>
        <dbReference type="ARBA" id="ARBA00022801"/>
    </source>
</evidence>
<dbReference type="InterPro" id="IPR036286">
    <property type="entry name" value="LexA/Signal_pep-like_sf"/>
</dbReference>
<keyword evidence="6" id="KW-1133">Transmembrane helix</keyword>
<dbReference type="PANTHER" id="PTHR43390:SF1">
    <property type="entry name" value="CHLOROPLAST PROCESSING PEPTIDASE"/>
    <property type="match status" value="1"/>
</dbReference>
<accession>A0ABU0JTR6</accession>
<name>A0ABU0JTR6_HATLI</name>
<reference evidence="9 10" key="1">
    <citation type="submission" date="2023-07" db="EMBL/GenBank/DDBJ databases">
        <title>Genomic Encyclopedia of Type Strains, Phase IV (KMG-IV): sequencing the most valuable type-strain genomes for metagenomic binning, comparative biology and taxonomic classification.</title>
        <authorList>
            <person name="Goeker M."/>
        </authorList>
    </citation>
    <scope>NUCLEOTIDE SEQUENCE [LARGE SCALE GENOMIC DNA]</scope>
    <source>
        <strain evidence="9 10">DSM 1400</strain>
    </source>
</reference>
<dbReference type="SUPFAM" id="SSF51306">
    <property type="entry name" value="LexA/Signal peptidase"/>
    <property type="match status" value="1"/>
</dbReference>
<dbReference type="NCBIfam" id="TIGR02227">
    <property type="entry name" value="sigpep_I_bact"/>
    <property type="match status" value="1"/>
</dbReference>
<evidence type="ECO:0000256" key="1">
    <source>
        <dbReference type="ARBA" id="ARBA00000677"/>
    </source>
</evidence>
<dbReference type="PROSITE" id="PS00760">
    <property type="entry name" value="SPASE_I_2"/>
    <property type="match status" value="1"/>
</dbReference>
<dbReference type="RefSeq" id="WP_307356505.1">
    <property type="nucleotide sequence ID" value="NZ_BAAACJ010000035.1"/>
</dbReference>
<evidence type="ECO:0000256" key="4">
    <source>
        <dbReference type="ARBA" id="ARBA00013208"/>
    </source>
</evidence>
<comment type="caution">
    <text evidence="9">The sequence shown here is derived from an EMBL/GenBank/DDBJ whole genome shotgun (WGS) entry which is preliminary data.</text>
</comment>
<keyword evidence="6" id="KW-0812">Transmembrane</keyword>
<dbReference type="PANTHER" id="PTHR43390">
    <property type="entry name" value="SIGNAL PEPTIDASE I"/>
    <property type="match status" value="1"/>
</dbReference>
<dbReference type="InterPro" id="IPR019757">
    <property type="entry name" value="Pept_S26A_signal_pept_1_Lys-AS"/>
</dbReference>
<dbReference type="CDD" id="cd06530">
    <property type="entry name" value="S26_SPase_I"/>
    <property type="match status" value="1"/>
</dbReference>
<evidence type="ECO:0000256" key="6">
    <source>
        <dbReference type="RuleBase" id="RU362042"/>
    </source>
</evidence>
<dbReference type="Pfam" id="PF10502">
    <property type="entry name" value="Peptidase_S26"/>
    <property type="match status" value="1"/>
</dbReference>
<proteinExistence type="inferred from homology"/>
<dbReference type="InterPro" id="IPR000223">
    <property type="entry name" value="Pept_S26A_signal_pept_1"/>
</dbReference>
<dbReference type="EMBL" id="JAUSWN010000020">
    <property type="protein sequence ID" value="MDQ0480496.1"/>
    <property type="molecule type" value="Genomic_DNA"/>
</dbReference>
<evidence type="ECO:0000256" key="3">
    <source>
        <dbReference type="ARBA" id="ARBA00009370"/>
    </source>
</evidence>
<evidence type="ECO:0000256" key="2">
    <source>
        <dbReference type="ARBA" id="ARBA00004401"/>
    </source>
</evidence>
<keyword evidence="6" id="KW-0645">Protease</keyword>
<sequence length="202" mass="23381">MDKDNSNNIDNINESSDRSRDGVFRGRKVNEKKGVKYYLKEWILPIAIAFVLAMIIHKTWFYLIKIPSGSMRPTIMEGDKILVTRVHNTDKLKRGDIIVFHSDELQLDLIKRLIGLPGDRIEIKENGDLYINGQKQNEPYVVNQLGIESKFEVPEDKFLFLGDNRANSKDARLWDEPYISKDKVMGKAQFIVTPIKRFGKLK</sequence>
<feature type="domain" description="Peptidase S26" evidence="8">
    <location>
        <begin position="40"/>
        <end position="192"/>
    </location>
</feature>
<dbReference type="Proteomes" id="UP001224418">
    <property type="component" value="Unassembled WGS sequence"/>
</dbReference>
<comment type="catalytic activity">
    <reaction evidence="1 6">
        <text>Cleavage of hydrophobic, N-terminal signal or leader sequences from secreted and periplasmic proteins.</text>
        <dbReference type="EC" id="3.4.21.89"/>
    </reaction>
</comment>
<comment type="subcellular location">
    <subcellularLocation>
        <location evidence="2">Cell membrane</location>
        <topology evidence="2">Single-pass type II membrane protein</topology>
    </subcellularLocation>
    <subcellularLocation>
        <location evidence="6">Membrane</location>
        <topology evidence="6">Single-pass type II membrane protein</topology>
    </subcellularLocation>
</comment>
<dbReference type="InterPro" id="IPR019533">
    <property type="entry name" value="Peptidase_S26"/>
</dbReference>
<evidence type="ECO:0000313" key="10">
    <source>
        <dbReference type="Proteomes" id="UP001224418"/>
    </source>
</evidence>
<keyword evidence="6" id="KW-0472">Membrane</keyword>
<evidence type="ECO:0000256" key="7">
    <source>
        <dbReference type="SAM" id="MobiDB-lite"/>
    </source>
</evidence>
<keyword evidence="10" id="KW-1185">Reference proteome</keyword>
<dbReference type="EC" id="3.4.21.89" evidence="4 6"/>
<dbReference type="GO" id="GO:0009003">
    <property type="term" value="F:signal peptidase activity"/>
    <property type="evidence" value="ECO:0007669"/>
    <property type="project" value="UniProtKB-EC"/>
</dbReference>
<dbReference type="PRINTS" id="PR00727">
    <property type="entry name" value="LEADERPTASE"/>
</dbReference>
<feature type="transmembrane region" description="Helical" evidence="6">
    <location>
        <begin position="42"/>
        <end position="63"/>
    </location>
</feature>
<dbReference type="Gene3D" id="2.10.109.10">
    <property type="entry name" value="Umud Fragment, subunit A"/>
    <property type="match status" value="1"/>
</dbReference>